<dbReference type="PRINTS" id="PR00320">
    <property type="entry name" value="GPROTEINBRPT"/>
</dbReference>
<evidence type="ECO:0000313" key="7">
    <source>
        <dbReference type="EMBL" id="CAF3591472.1"/>
    </source>
</evidence>
<dbReference type="Pfam" id="PF00400">
    <property type="entry name" value="WD40"/>
    <property type="match status" value="9"/>
</dbReference>
<dbReference type="SMART" id="SM00320">
    <property type="entry name" value="WD40"/>
    <property type="match status" value="13"/>
</dbReference>
<feature type="repeat" description="WD" evidence="4">
    <location>
        <begin position="883"/>
        <end position="919"/>
    </location>
</feature>
<dbReference type="CDD" id="cd00200">
    <property type="entry name" value="WD40"/>
    <property type="match status" value="2"/>
</dbReference>
<name>A0A818MMQ1_9BILA</name>
<keyword evidence="2 4" id="KW-0853">WD repeat</keyword>
<evidence type="ECO:0000256" key="5">
    <source>
        <dbReference type="SAM" id="Coils"/>
    </source>
</evidence>
<evidence type="ECO:0000256" key="4">
    <source>
        <dbReference type="PROSITE-ProRule" id="PRU00221"/>
    </source>
</evidence>
<organism evidence="7 8">
    <name type="scientific">Rotaria sordida</name>
    <dbReference type="NCBI Taxonomy" id="392033"/>
    <lineage>
        <taxon>Eukaryota</taxon>
        <taxon>Metazoa</taxon>
        <taxon>Spiralia</taxon>
        <taxon>Gnathifera</taxon>
        <taxon>Rotifera</taxon>
        <taxon>Eurotatoria</taxon>
        <taxon>Bdelloidea</taxon>
        <taxon>Philodinida</taxon>
        <taxon>Philodinidae</taxon>
        <taxon>Rotaria</taxon>
    </lineage>
</organism>
<gene>
    <name evidence="7" type="ORF">JBS370_LOCUS3318</name>
</gene>
<feature type="repeat" description="WD" evidence="4">
    <location>
        <begin position="924"/>
        <end position="966"/>
    </location>
</feature>
<feature type="domain" description="Autophagy-related protein 16" evidence="6">
    <location>
        <begin position="12"/>
        <end position="168"/>
    </location>
</feature>
<dbReference type="PANTHER" id="PTHR19878">
    <property type="entry name" value="AUTOPHAGY PROTEIN 16-LIKE"/>
    <property type="match status" value="1"/>
</dbReference>
<dbReference type="InterPro" id="IPR020472">
    <property type="entry name" value="WD40_PAC1"/>
</dbReference>
<protein>
    <recommendedName>
        <fullName evidence="6">Autophagy-related protein 16 domain-containing protein</fullName>
    </recommendedName>
</protein>
<proteinExistence type="inferred from homology"/>
<feature type="repeat" description="WD" evidence="4">
    <location>
        <begin position="565"/>
        <end position="594"/>
    </location>
</feature>
<feature type="repeat" description="WD" evidence="4">
    <location>
        <begin position="345"/>
        <end position="379"/>
    </location>
</feature>
<feature type="coiled-coil region" evidence="5">
    <location>
        <begin position="729"/>
        <end position="813"/>
    </location>
</feature>
<comment type="similarity">
    <text evidence="1">Belongs to the WD repeat ATG16 family.</text>
</comment>
<feature type="repeat" description="WD" evidence="4">
    <location>
        <begin position="1137"/>
        <end position="1170"/>
    </location>
</feature>
<dbReference type="GO" id="GO:0034274">
    <property type="term" value="C:Atg12-Atg5-Atg16 complex"/>
    <property type="evidence" value="ECO:0007669"/>
    <property type="project" value="TreeGrafter"/>
</dbReference>
<dbReference type="InterPro" id="IPR019775">
    <property type="entry name" value="WD40_repeat_CS"/>
</dbReference>
<evidence type="ECO:0000256" key="2">
    <source>
        <dbReference type="ARBA" id="ARBA00022574"/>
    </source>
</evidence>
<dbReference type="Proteomes" id="UP000663836">
    <property type="component" value="Unassembled WGS sequence"/>
</dbReference>
<feature type="repeat" description="WD" evidence="4">
    <location>
        <begin position="967"/>
        <end position="1007"/>
    </location>
</feature>
<feature type="domain" description="Autophagy-related protein 16" evidence="6">
    <location>
        <begin position="611"/>
        <end position="782"/>
    </location>
</feature>
<evidence type="ECO:0000256" key="1">
    <source>
        <dbReference type="ARBA" id="ARBA00009271"/>
    </source>
</evidence>
<dbReference type="Pfam" id="PF08614">
    <property type="entry name" value="ATG16"/>
    <property type="match status" value="2"/>
</dbReference>
<evidence type="ECO:0000259" key="6">
    <source>
        <dbReference type="Pfam" id="PF08614"/>
    </source>
</evidence>
<dbReference type="GO" id="GO:0034045">
    <property type="term" value="C:phagophore assembly site membrane"/>
    <property type="evidence" value="ECO:0007669"/>
    <property type="project" value="TreeGrafter"/>
</dbReference>
<dbReference type="Gene3D" id="2.130.10.10">
    <property type="entry name" value="YVTN repeat-like/Quinoprotein amine dehydrogenase"/>
    <property type="match status" value="2"/>
</dbReference>
<dbReference type="GO" id="GO:0000045">
    <property type="term" value="P:autophagosome assembly"/>
    <property type="evidence" value="ECO:0007669"/>
    <property type="project" value="InterPro"/>
</dbReference>
<evidence type="ECO:0000256" key="3">
    <source>
        <dbReference type="ARBA" id="ARBA00022737"/>
    </source>
</evidence>
<accession>A0A818MMQ1</accession>
<feature type="coiled-coil region" evidence="5">
    <location>
        <begin position="67"/>
        <end position="206"/>
    </location>
</feature>
<evidence type="ECO:0000313" key="8">
    <source>
        <dbReference type="Proteomes" id="UP000663836"/>
    </source>
</evidence>
<feature type="repeat" description="WD" evidence="4">
    <location>
        <begin position="426"/>
        <end position="466"/>
    </location>
</feature>
<dbReference type="InterPro" id="IPR015943">
    <property type="entry name" value="WD40/YVTN_repeat-like_dom_sf"/>
</dbReference>
<keyword evidence="5" id="KW-0175">Coiled coil</keyword>
<dbReference type="SUPFAM" id="SSF50978">
    <property type="entry name" value="WD40 repeat-like"/>
    <property type="match status" value="2"/>
</dbReference>
<sequence length="1170" mass="134205">MTTIDSNWKLNIFSQLKEHNRQWNVYGSIIEDYNHILENNTIQQVQCIKLEKDVYHLRLANADLQKAAEASQELVTVNNKLSKANEEVITHLREKSEFAREVLRLNHLLTDVNEKFIKEEIKAQQYKNENDELHEKLKIAEFQINELVQVNEVLRDEFQAIKNNVGQLHTDYNQMKPTCFELEQQLQTAQQINKQIEVELILYKNQQATMHDLESEQFNNKDHKKVEVQKLTESSIFFDDDIVIVPSIKHSSDSHQNTFINSDSFGDNYNSMNYSSHESLHRERKNSMHGLSNGGGNLLKNFMRKFSNGMTNSTNDRLYRTSTSCLLASIPTRVITHWDCTELEVYALQFQPSGSILATGCSDKMIHLWEISSTGQQSKYCSLQGSHGAINALDFDNEGFRLVAGCSGDKAYIWSYGEQKMLKDTYTGHERLIYTCKFISRTKLVTGSADRTIKIWDLNGRHCIETLFAGSKCHDLVITDATGTIISGHFDRKIRIWDPFTNKCRTEFKYDAAITSLSYNDEKQQLLACFKDDTLKLIDLRQNKTIYTFKHDNFKVSTDTNKAVLSPDGRYACVGSQDGSLVVWNMDNQHCENVLKQKHKYKLIMEWKQKIFNQLQERNRQERDVYAEIVKHYNRLTENYSTILVRCTDQERDILTLRQENTDLQKNSVSVAGLPVNDKIKTLENDYMKAKDEILTLLRERGDMTKEVISLSRLVKERDEKLYSEQNRNQILTKENVSLRQRLESAEDQLSALKKVNETIHDEFQALQLAYTQLEERQKELDATIAVLRQRMTEKIEKKCNALDEEVKLHEKRMEEDVKRKLEEAKSDFMTSTLSNLMTSTTASITHLRNANLDGKAHLTPTIDFMKVIIPKKAIVKWDCGDNELHAIQFHPSGSLIATGGSDRKIHIWELNAHNNQVQQVYVLTGNNSTVTAIDFDNENANLILGCSEDFACRVWGLGDQRLRHTLTGHGAKVFCAKFVTATLIASGSQDRTLKLWDLQNRQCVRTLFAGSKCHDLVAHDASGSLISGHFDKKIRFWDARNDSTKCELQLQAAVTSLSINREKQLLLACSRDDTLKLIELRENRVIQTFSHDDFKVASDTIKAVLSPDCAYACAGGNDGSVFIWNTTNGKIEKVLNKEHSSIVNAVAWHPEGRFIASCEKQRRAILWGE</sequence>
<dbReference type="PROSITE" id="PS50082">
    <property type="entry name" value="WD_REPEATS_2"/>
    <property type="match status" value="7"/>
</dbReference>
<dbReference type="PANTHER" id="PTHR19878:SF8">
    <property type="entry name" value="AUTOPHAGY-RELATED 16, ISOFORM F"/>
    <property type="match status" value="1"/>
</dbReference>
<keyword evidence="3" id="KW-0677">Repeat</keyword>
<dbReference type="PROSITE" id="PS00678">
    <property type="entry name" value="WD_REPEATS_1"/>
    <property type="match status" value="4"/>
</dbReference>
<dbReference type="InterPro" id="IPR001680">
    <property type="entry name" value="WD40_rpt"/>
</dbReference>
<dbReference type="InterPro" id="IPR013923">
    <property type="entry name" value="Autophagy-rel_prot_16_dom"/>
</dbReference>
<dbReference type="InterPro" id="IPR036322">
    <property type="entry name" value="WD40_repeat_dom_sf"/>
</dbReference>
<dbReference type="PROSITE" id="PS50294">
    <property type="entry name" value="WD_REPEATS_REGION"/>
    <property type="match status" value="4"/>
</dbReference>
<dbReference type="InterPro" id="IPR045160">
    <property type="entry name" value="ATG16"/>
</dbReference>
<dbReference type="EMBL" id="CAJOBD010000140">
    <property type="protein sequence ID" value="CAF3591472.1"/>
    <property type="molecule type" value="Genomic_DNA"/>
</dbReference>
<dbReference type="AlphaFoldDB" id="A0A818MMQ1"/>
<feature type="coiled-coil region" evidence="5">
    <location>
        <begin position="647"/>
        <end position="700"/>
    </location>
</feature>
<comment type="caution">
    <text evidence="7">The sequence shown here is derived from an EMBL/GenBank/DDBJ whole genome shotgun (WGS) entry which is preliminary data.</text>
</comment>
<dbReference type="GO" id="GO:0043495">
    <property type="term" value="F:protein-membrane adaptor activity"/>
    <property type="evidence" value="ECO:0007669"/>
    <property type="project" value="TreeGrafter"/>
</dbReference>
<reference evidence="7" key="1">
    <citation type="submission" date="2021-02" db="EMBL/GenBank/DDBJ databases">
        <authorList>
            <person name="Nowell W R."/>
        </authorList>
    </citation>
    <scope>NUCLEOTIDE SEQUENCE</scope>
</reference>
<dbReference type="GO" id="GO:0000421">
    <property type="term" value="C:autophagosome membrane"/>
    <property type="evidence" value="ECO:0007669"/>
    <property type="project" value="TreeGrafter"/>
</dbReference>